<evidence type="ECO:0000256" key="1">
    <source>
        <dbReference type="SAM" id="SignalP"/>
    </source>
</evidence>
<proteinExistence type="predicted"/>
<name>A0A328WXV0_9FLAO</name>
<keyword evidence="1" id="KW-0732">Signal</keyword>
<gene>
    <name evidence="2" type="ORF">B0I10_101205</name>
</gene>
<reference evidence="2 3" key="1">
    <citation type="submission" date="2018-06" db="EMBL/GenBank/DDBJ databases">
        <title>Genomic Encyclopedia of Type Strains, Phase III (KMG-III): the genomes of soil and plant-associated and newly described type strains.</title>
        <authorList>
            <person name="Whitman W."/>
        </authorList>
    </citation>
    <scope>NUCLEOTIDE SEQUENCE [LARGE SCALE GENOMIC DNA]</scope>
    <source>
        <strain evidence="2 3">CGMCC 1.12504</strain>
    </source>
</reference>
<accession>A0A328WXV0</accession>
<dbReference type="Proteomes" id="UP000249518">
    <property type="component" value="Unassembled WGS sequence"/>
</dbReference>
<dbReference type="EMBL" id="QLSV01000001">
    <property type="protein sequence ID" value="RAR51032.1"/>
    <property type="molecule type" value="Genomic_DNA"/>
</dbReference>
<dbReference type="RefSeq" id="WP_112084620.1">
    <property type="nucleotide sequence ID" value="NZ_QLSV01000001.1"/>
</dbReference>
<dbReference type="AlphaFoldDB" id="A0A328WXV0"/>
<evidence type="ECO:0000313" key="2">
    <source>
        <dbReference type="EMBL" id="RAR51032.1"/>
    </source>
</evidence>
<sequence>MKKLLCTLALGGLLASCSVTVPVNATSNPVGSKVGSASTTSIFGLFFDGGDASIQTAAKKGGITKISTVDFKSTNYLFIVGMFETIVTGE</sequence>
<feature type="chain" id="PRO_5016239233" evidence="1">
    <location>
        <begin position="26"/>
        <end position="90"/>
    </location>
</feature>
<dbReference type="PROSITE" id="PS51257">
    <property type="entry name" value="PROKAR_LIPOPROTEIN"/>
    <property type="match status" value="1"/>
</dbReference>
<keyword evidence="3" id="KW-1185">Reference proteome</keyword>
<comment type="caution">
    <text evidence="2">The sequence shown here is derived from an EMBL/GenBank/DDBJ whole genome shotgun (WGS) entry which is preliminary data.</text>
</comment>
<protein>
    <submittedName>
        <fullName evidence="2">TRL (tRNA-associated locus)-like protein</fullName>
    </submittedName>
</protein>
<feature type="signal peptide" evidence="1">
    <location>
        <begin position="1"/>
        <end position="25"/>
    </location>
</feature>
<organism evidence="2 3">
    <name type="scientific">Flavobacterium lacus</name>
    <dbReference type="NCBI Taxonomy" id="1353778"/>
    <lineage>
        <taxon>Bacteria</taxon>
        <taxon>Pseudomonadati</taxon>
        <taxon>Bacteroidota</taxon>
        <taxon>Flavobacteriia</taxon>
        <taxon>Flavobacteriales</taxon>
        <taxon>Flavobacteriaceae</taxon>
        <taxon>Flavobacterium</taxon>
    </lineage>
</organism>
<dbReference type="OrthoDB" id="5801454at2"/>
<dbReference type="Pfam" id="PF13146">
    <property type="entry name" value="TRL"/>
    <property type="match status" value="1"/>
</dbReference>
<dbReference type="InterPro" id="IPR025113">
    <property type="entry name" value="TRL-like"/>
</dbReference>
<evidence type="ECO:0000313" key="3">
    <source>
        <dbReference type="Proteomes" id="UP000249518"/>
    </source>
</evidence>